<sequence length="183" mass="20235">MSSCAFSGYGLCRRKPPRGRLAGRSLQRHGAQHRAQPSIKPLELYGIRKGQDSGTTHQHSPQVRSREHVDQGPTPSCPPGDAPIRVVCIAENLDMVQYRPKTAWRDQSGCLYKRRTYRGGSPISDRRKDTGPRTSIDGLRGFLSFATQSVAILVHVAIEYRHRAALALLSITISVLSLPKPDV</sequence>
<evidence type="ECO:0000313" key="3">
    <source>
        <dbReference type="RefSeq" id="XP_030978971.1"/>
    </source>
</evidence>
<reference evidence="3" key="3">
    <citation type="submission" date="2025-08" db="UniProtKB">
        <authorList>
            <consortium name="RefSeq"/>
        </authorList>
    </citation>
    <scope>IDENTIFICATION</scope>
    <source>
        <strain evidence="3">NI907</strain>
    </source>
</reference>
<keyword evidence="2" id="KW-1185">Reference proteome</keyword>
<dbReference type="KEGG" id="pgri:PgNI_08102"/>
<dbReference type="AlphaFoldDB" id="A0A6P8AVM6"/>
<gene>
    <name evidence="3" type="ORF">PgNI_08102</name>
</gene>
<evidence type="ECO:0000313" key="2">
    <source>
        <dbReference type="Proteomes" id="UP000515153"/>
    </source>
</evidence>
<feature type="region of interest" description="Disordered" evidence="1">
    <location>
        <begin position="17"/>
        <end position="78"/>
    </location>
</feature>
<reference evidence="2 3" key="1">
    <citation type="journal article" date="2019" name="Mol. Biol. Evol.">
        <title>Blast fungal genomes show frequent chromosomal changes, gene gains and losses, and effector gene turnover.</title>
        <authorList>
            <person name="Gomez Luciano L.B."/>
            <person name="Jason Tsai I."/>
            <person name="Chuma I."/>
            <person name="Tosa Y."/>
            <person name="Chen Y.H."/>
            <person name="Li J.Y."/>
            <person name="Li M.Y."/>
            <person name="Jade Lu M.Y."/>
            <person name="Nakayashiki H."/>
            <person name="Li W.H."/>
        </authorList>
    </citation>
    <scope>NUCLEOTIDE SEQUENCE [LARGE SCALE GENOMIC DNA]</scope>
    <source>
        <strain evidence="2 3">NI907</strain>
    </source>
</reference>
<dbReference type="RefSeq" id="XP_030978971.1">
    <property type="nucleotide sequence ID" value="XM_031128102.1"/>
</dbReference>
<organism evidence="2 3">
    <name type="scientific">Pyricularia grisea</name>
    <name type="common">Crabgrass-specific blast fungus</name>
    <name type="synonym">Magnaporthe grisea</name>
    <dbReference type="NCBI Taxonomy" id="148305"/>
    <lineage>
        <taxon>Eukaryota</taxon>
        <taxon>Fungi</taxon>
        <taxon>Dikarya</taxon>
        <taxon>Ascomycota</taxon>
        <taxon>Pezizomycotina</taxon>
        <taxon>Sordariomycetes</taxon>
        <taxon>Sordariomycetidae</taxon>
        <taxon>Magnaporthales</taxon>
        <taxon>Pyriculariaceae</taxon>
        <taxon>Pyricularia</taxon>
    </lineage>
</organism>
<dbReference type="Proteomes" id="UP000515153">
    <property type="component" value="Chromosome V"/>
</dbReference>
<evidence type="ECO:0000256" key="1">
    <source>
        <dbReference type="SAM" id="MobiDB-lite"/>
    </source>
</evidence>
<reference evidence="3" key="2">
    <citation type="submission" date="2019-10" db="EMBL/GenBank/DDBJ databases">
        <authorList>
            <consortium name="NCBI Genome Project"/>
        </authorList>
    </citation>
    <scope>NUCLEOTIDE SEQUENCE</scope>
    <source>
        <strain evidence="3">NI907</strain>
    </source>
</reference>
<feature type="compositionally biased region" description="Polar residues" evidence="1">
    <location>
        <begin position="52"/>
        <end position="63"/>
    </location>
</feature>
<dbReference type="GeneID" id="41963011"/>
<proteinExistence type="predicted"/>
<protein>
    <submittedName>
        <fullName evidence="3">Uncharacterized protein</fullName>
    </submittedName>
</protein>
<accession>A0A6P8AVM6</accession>
<name>A0A6P8AVM6_PYRGI</name>